<keyword evidence="5" id="KW-0819">tRNA processing</keyword>
<evidence type="ECO:0000256" key="9">
    <source>
        <dbReference type="ARBA" id="ARBA00022842"/>
    </source>
</evidence>
<evidence type="ECO:0000256" key="3">
    <source>
        <dbReference type="ARBA" id="ARBA00019010"/>
    </source>
</evidence>
<evidence type="ECO:0000256" key="10">
    <source>
        <dbReference type="ARBA" id="ARBA00032441"/>
    </source>
</evidence>
<gene>
    <name evidence="11" type="ORF">DIZ78_00180</name>
</gene>
<dbReference type="AlphaFoldDB" id="A0A370DU73"/>
<dbReference type="Pfam" id="PF02367">
    <property type="entry name" value="TsaE"/>
    <property type="match status" value="1"/>
</dbReference>
<dbReference type="InterPro" id="IPR003442">
    <property type="entry name" value="T6A_TsaE"/>
</dbReference>
<dbReference type="GO" id="GO:0002949">
    <property type="term" value="P:tRNA threonylcarbamoyladenosine modification"/>
    <property type="evidence" value="ECO:0007669"/>
    <property type="project" value="InterPro"/>
</dbReference>
<comment type="similarity">
    <text evidence="2">Belongs to the TsaE family.</text>
</comment>
<keyword evidence="6" id="KW-0479">Metal-binding</keyword>
<keyword evidence="8" id="KW-0067">ATP-binding</keyword>
<sequence length="151" mass="17069">MRLELHDEAEQESFGARLAKRCKPPLTVYLEGNLGTGKTTLARGFIRALGFQGAVKSPTYTLLEPYELEGVACYHFDLYRLADPEELEYLGIQDLMDEKAILLVEWPDRGKGVLPPADLRIRLEYQEAGRVLQLSSSSEKGMQLIKDLQRV</sequence>
<comment type="caution">
    <text evidence="11">The sequence shown here is derived from an EMBL/GenBank/DDBJ whole genome shotgun (WGS) entry which is preliminary data.</text>
</comment>
<dbReference type="Proteomes" id="UP000254771">
    <property type="component" value="Unassembled WGS sequence"/>
</dbReference>
<dbReference type="GO" id="GO:0046872">
    <property type="term" value="F:metal ion binding"/>
    <property type="evidence" value="ECO:0007669"/>
    <property type="project" value="UniProtKB-KW"/>
</dbReference>
<dbReference type="InterPro" id="IPR027417">
    <property type="entry name" value="P-loop_NTPase"/>
</dbReference>
<name>A0A370DU73_9GAMM</name>
<keyword evidence="4" id="KW-0963">Cytoplasm</keyword>
<dbReference type="GO" id="GO:0005524">
    <property type="term" value="F:ATP binding"/>
    <property type="evidence" value="ECO:0007669"/>
    <property type="project" value="UniProtKB-KW"/>
</dbReference>
<dbReference type="GO" id="GO:0005737">
    <property type="term" value="C:cytoplasm"/>
    <property type="evidence" value="ECO:0007669"/>
    <property type="project" value="UniProtKB-SubCell"/>
</dbReference>
<protein>
    <recommendedName>
        <fullName evidence="3">tRNA threonylcarbamoyladenosine biosynthesis protein TsaE</fullName>
    </recommendedName>
    <alternativeName>
        <fullName evidence="10">t(6)A37 threonylcarbamoyladenosine biosynthesis protein TsaE</fullName>
    </alternativeName>
</protein>
<keyword evidence="7" id="KW-0547">Nucleotide-binding</keyword>
<dbReference type="GO" id="GO:0016740">
    <property type="term" value="F:transferase activity"/>
    <property type="evidence" value="ECO:0007669"/>
    <property type="project" value="UniProtKB-KW"/>
</dbReference>
<dbReference type="Gene3D" id="3.40.50.300">
    <property type="entry name" value="P-loop containing nucleotide triphosphate hydrolases"/>
    <property type="match status" value="1"/>
</dbReference>
<dbReference type="PANTHER" id="PTHR33540:SF2">
    <property type="entry name" value="TRNA THREONYLCARBAMOYLADENOSINE BIOSYNTHESIS PROTEIN TSAE"/>
    <property type="match status" value="1"/>
</dbReference>
<evidence type="ECO:0000256" key="2">
    <source>
        <dbReference type="ARBA" id="ARBA00007599"/>
    </source>
</evidence>
<dbReference type="PANTHER" id="PTHR33540">
    <property type="entry name" value="TRNA THREONYLCARBAMOYLADENOSINE BIOSYNTHESIS PROTEIN TSAE"/>
    <property type="match status" value="1"/>
</dbReference>
<dbReference type="SUPFAM" id="SSF52540">
    <property type="entry name" value="P-loop containing nucleoside triphosphate hydrolases"/>
    <property type="match status" value="1"/>
</dbReference>
<reference evidence="11 12" key="1">
    <citation type="journal article" date="2018" name="ISME J.">
        <title>Endosymbiont genomes yield clues of tubeworm success.</title>
        <authorList>
            <person name="Li Y."/>
            <person name="Liles M.R."/>
            <person name="Halanych K.M."/>
        </authorList>
    </citation>
    <scope>NUCLEOTIDE SEQUENCE [LARGE SCALE GENOMIC DNA]</scope>
    <source>
        <strain evidence="11">A1462</strain>
    </source>
</reference>
<keyword evidence="9" id="KW-0460">Magnesium</keyword>
<accession>A0A370DU73</accession>
<evidence type="ECO:0000256" key="1">
    <source>
        <dbReference type="ARBA" id="ARBA00004496"/>
    </source>
</evidence>
<evidence type="ECO:0000256" key="7">
    <source>
        <dbReference type="ARBA" id="ARBA00022741"/>
    </source>
</evidence>
<keyword evidence="12" id="KW-1185">Reference proteome</keyword>
<dbReference type="NCBIfam" id="TIGR00150">
    <property type="entry name" value="T6A_YjeE"/>
    <property type="match status" value="1"/>
</dbReference>
<evidence type="ECO:0000256" key="5">
    <source>
        <dbReference type="ARBA" id="ARBA00022694"/>
    </source>
</evidence>
<organism evidence="11 12">
    <name type="scientific">endosymbiont of Escarpia spicata</name>
    <dbReference type="NCBI Taxonomy" id="2200908"/>
    <lineage>
        <taxon>Bacteria</taxon>
        <taxon>Pseudomonadati</taxon>
        <taxon>Pseudomonadota</taxon>
        <taxon>Gammaproteobacteria</taxon>
        <taxon>sulfur-oxidizing symbionts</taxon>
    </lineage>
</organism>
<dbReference type="EMBL" id="QFXE01000001">
    <property type="protein sequence ID" value="RDH88396.1"/>
    <property type="molecule type" value="Genomic_DNA"/>
</dbReference>
<proteinExistence type="inferred from homology"/>
<comment type="subcellular location">
    <subcellularLocation>
        <location evidence="1">Cytoplasm</location>
    </subcellularLocation>
</comment>
<evidence type="ECO:0000313" key="12">
    <source>
        <dbReference type="Proteomes" id="UP000254771"/>
    </source>
</evidence>
<evidence type="ECO:0000313" key="11">
    <source>
        <dbReference type="EMBL" id="RDH88396.1"/>
    </source>
</evidence>
<evidence type="ECO:0000256" key="8">
    <source>
        <dbReference type="ARBA" id="ARBA00022840"/>
    </source>
</evidence>
<evidence type="ECO:0000256" key="4">
    <source>
        <dbReference type="ARBA" id="ARBA00022490"/>
    </source>
</evidence>
<evidence type="ECO:0000256" key="6">
    <source>
        <dbReference type="ARBA" id="ARBA00022723"/>
    </source>
</evidence>